<sequence>MIDLKLNSAIALELLHQAPCAESQQLIAAPCAQPVKLSPSSVTLSQLLQQRISTQDVGGEETEDDRPLGYLQADSCSDGRFVNSALAARRFSLLSSSNNTPSTSTEAPSIEPKPYRRVRFRPESVQPLSASDGSKTRKNNGSKRRKAARRERDRILSGPLPPLKSVHQKRQRSAGSVDLDLNSAFLPRSSPAWQGFPEHQKRPPPPTQLKPPILKTSTQATPTVTGMAKGNFVPCQSDVDKMAGEEGFTYVNWAGEARLDIVDSEGRVILSLAGKPRDLAGYAIATEAAATIMLEELEKCEFRTKDIHHRRAGPEGYATITTGVSHGGGRKQPGNVAHGRTTHANAAKRLKESPHIKRIVGFTNGAQPYFPKGSALTKAPDAFRVTAPELWFYYWLNMTSLLQWGASFLVWAFTRSVFAACTFNLGPRAVTCDHLDHANLAWGWCVITALGWFDPDRGGHLILRDLKLIIRFPAGSSIFLPSALLKHSNAPVQPAKKRLSFTQYTAGGLFRWVQNGFQGDGKVSMSTHAKATRQHQAEERWRIGLSMLPVYNKLSD</sequence>
<feature type="region of interest" description="Disordered" evidence="1">
    <location>
        <begin position="95"/>
        <end position="176"/>
    </location>
</feature>
<proteinExistence type="predicted"/>
<reference evidence="2" key="1">
    <citation type="submission" date="2023-11" db="EMBL/GenBank/DDBJ databases">
        <authorList>
            <person name="De Vega J J."/>
            <person name="De Vega J J."/>
        </authorList>
    </citation>
    <scope>NUCLEOTIDE SEQUENCE</scope>
</reference>
<dbReference type="AlphaFoldDB" id="A0AAD2HUA9"/>
<protein>
    <submittedName>
        <fullName evidence="2">Uncharacterized protein</fullName>
    </submittedName>
</protein>
<feature type="region of interest" description="Disordered" evidence="1">
    <location>
        <begin position="188"/>
        <end position="213"/>
    </location>
</feature>
<dbReference type="Gene3D" id="3.60.130.30">
    <property type="match status" value="1"/>
</dbReference>
<comment type="caution">
    <text evidence="2">The sequence shown here is derived from an EMBL/GenBank/DDBJ whole genome shotgun (WGS) entry which is preliminary data.</text>
</comment>
<feature type="compositionally biased region" description="Basic residues" evidence="1">
    <location>
        <begin position="136"/>
        <end position="149"/>
    </location>
</feature>
<dbReference type="Proteomes" id="UP001295794">
    <property type="component" value="Unassembled WGS sequence"/>
</dbReference>
<name>A0AAD2HUA9_9AGAR</name>
<feature type="compositionally biased region" description="Low complexity" evidence="1">
    <location>
        <begin position="95"/>
        <end position="105"/>
    </location>
</feature>
<gene>
    <name evidence="2" type="ORF">MYCIT1_LOCUS33844</name>
</gene>
<accession>A0AAD2HUA9</accession>
<evidence type="ECO:0000256" key="1">
    <source>
        <dbReference type="SAM" id="MobiDB-lite"/>
    </source>
</evidence>
<keyword evidence="3" id="KW-1185">Reference proteome</keyword>
<dbReference type="EMBL" id="CAVNYO010000450">
    <property type="protein sequence ID" value="CAK5282246.1"/>
    <property type="molecule type" value="Genomic_DNA"/>
</dbReference>
<evidence type="ECO:0000313" key="2">
    <source>
        <dbReference type="EMBL" id="CAK5282246.1"/>
    </source>
</evidence>
<organism evidence="2 3">
    <name type="scientific">Mycena citricolor</name>
    <dbReference type="NCBI Taxonomy" id="2018698"/>
    <lineage>
        <taxon>Eukaryota</taxon>
        <taxon>Fungi</taxon>
        <taxon>Dikarya</taxon>
        <taxon>Basidiomycota</taxon>
        <taxon>Agaricomycotina</taxon>
        <taxon>Agaricomycetes</taxon>
        <taxon>Agaricomycetidae</taxon>
        <taxon>Agaricales</taxon>
        <taxon>Marasmiineae</taxon>
        <taxon>Mycenaceae</taxon>
        <taxon>Mycena</taxon>
    </lineage>
</organism>
<evidence type="ECO:0000313" key="3">
    <source>
        <dbReference type="Proteomes" id="UP001295794"/>
    </source>
</evidence>